<sequence length="497" mass="57113">MTLQSFSKTLKTAKQTYPFSIYKLLLCSSSINQTHDSPKTQLSDLNLSTFRRILSDPDIKSCKCISLFTFILESPSLFSFKPDLRAHLSLTYRVLSERKFSVAQELLKPVAIDDIIRYPFGTIVSSFVDECGCEAKVVARFFNSMIMVYSDNGKFDEVVEVFEYMKNNEIKIDEKTCTLHLLNLKRCDQMELANEFFRLMVESGRDVVSVYSLTVVVSALCYNGEIKRGRELVEEMILVKGIKPNIVTFKSMIDSCVKRWDFDELDLVFKLMESESVKLDLDTYKVLIDGFTSYGKIEEAERLVETMHDEKLRVETYLYNLIMNGYFRFGLVEKVFELHSKMSSRGVTPNKDMYWVLMNGLWKAGKVCEAMRLLDELRVNEFEIDEAMYITLVKGCYGAGMIDKCLELVAEMIRKGFIPDATVFERLADALFEVNRKEAEMMITFVVKSGVKPKYCSDLVHNEGVLLEEENLASSLLTSRVRCCAVTQPGFKYKNLF</sequence>
<evidence type="ECO:0000256" key="3">
    <source>
        <dbReference type="PROSITE-ProRule" id="PRU00708"/>
    </source>
</evidence>
<comment type="caution">
    <text evidence="4">The sequence shown here is derived from an EMBL/GenBank/DDBJ whole genome shotgun (WGS) entry which is preliminary data.</text>
</comment>
<comment type="similarity">
    <text evidence="1">Belongs to the PPR family. P subfamily.</text>
</comment>
<dbReference type="InterPro" id="IPR002885">
    <property type="entry name" value="PPR_rpt"/>
</dbReference>
<proteinExistence type="inferred from homology"/>
<evidence type="ECO:0000256" key="2">
    <source>
        <dbReference type="ARBA" id="ARBA00022737"/>
    </source>
</evidence>
<dbReference type="Pfam" id="PF01535">
    <property type="entry name" value="PPR"/>
    <property type="match status" value="3"/>
</dbReference>
<gene>
    <name evidence="4" type="ORF">V5N11_036015</name>
</gene>
<dbReference type="FunFam" id="1.25.40.10:FF:002289">
    <property type="entry name" value="Pentatricopeptide repeat-containing protein At2g28050"/>
    <property type="match status" value="1"/>
</dbReference>
<keyword evidence="5" id="KW-1185">Reference proteome</keyword>
<evidence type="ECO:0000313" key="4">
    <source>
        <dbReference type="EMBL" id="KAL1191056.1"/>
    </source>
</evidence>
<dbReference type="EMBL" id="JBANAX010000860">
    <property type="protein sequence ID" value="KAL1191056.1"/>
    <property type="molecule type" value="Genomic_DNA"/>
</dbReference>
<evidence type="ECO:0000256" key="1">
    <source>
        <dbReference type="ARBA" id="ARBA00007626"/>
    </source>
</evidence>
<name>A0ABD0ZWQ8_CARAN</name>
<dbReference type="NCBIfam" id="TIGR00756">
    <property type="entry name" value="PPR"/>
    <property type="match status" value="6"/>
</dbReference>
<dbReference type="PANTHER" id="PTHR47939">
    <property type="entry name" value="MEMBRANE-ASSOCIATED SALT-INDUCIBLE PROTEIN-LIKE"/>
    <property type="match status" value="1"/>
</dbReference>
<feature type="repeat" description="PPR" evidence="3">
    <location>
        <begin position="315"/>
        <end position="349"/>
    </location>
</feature>
<accession>A0ABD0ZWQ8</accession>
<evidence type="ECO:0000313" key="5">
    <source>
        <dbReference type="Proteomes" id="UP001558713"/>
    </source>
</evidence>
<dbReference type="Gene3D" id="1.25.40.10">
    <property type="entry name" value="Tetratricopeptide repeat domain"/>
    <property type="match status" value="3"/>
</dbReference>
<keyword evidence="2" id="KW-0677">Repeat</keyword>
<reference evidence="4 5" key="1">
    <citation type="submission" date="2024-04" db="EMBL/GenBank/DDBJ databases">
        <title>Genome assembly C_amara_ONT_v2.</title>
        <authorList>
            <person name="Yant L."/>
            <person name="Moore C."/>
            <person name="Slenker M."/>
        </authorList>
    </citation>
    <scope>NUCLEOTIDE SEQUENCE [LARGE SCALE GENOMIC DNA]</scope>
    <source>
        <tissue evidence="4">Leaf</tissue>
    </source>
</reference>
<feature type="repeat" description="PPR" evidence="3">
    <location>
        <begin position="385"/>
        <end position="419"/>
    </location>
</feature>
<feature type="repeat" description="PPR" evidence="3">
    <location>
        <begin position="280"/>
        <end position="314"/>
    </location>
</feature>
<dbReference type="PROSITE" id="PS51375">
    <property type="entry name" value="PPR"/>
    <property type="match status" value="5"/>
</dbReference>
<dbReference type="PANTHER" id="PTHR47939:SF3">
    <property type="entry name" value="REPEAT-CONTAINING PROTEIN, PUTATIVE-RELATED"/>
    <property type="match status" value="1"/>
</dbReference>
<feature type="repeat" description="PPR" evidence="3">
    <location>
        <begin position="138"/>
        <end position="172"/>
    </location>
</feature>
<feature type="repeat" description="PPR" evidence="3">
    <location>
        <begin position="245"/>
        <end position="279"/>
    </location>
</feature>
<protein>
    <submittedName>
        <fullName evidence="4">Pentatricopeptide repeat-containing protein</fullName>
    </submittedName>
</protein>
<dbReference type="InterPro" id="IPR050667">
    <property type="entry name" value="PPR-containing_protein"/>
</dbReference>
<dbReference type="GO" id="GO:0000963">
    <property type="term" value="P:mitochondrial RNA processing"/>
    <property type="evidence" value="ECO:0007669"/>
    <property type="project" value="UniProtKB-ARBA"/>
</dbReference>
<organism evidence="4 5">
    <name type="scientific">Cardamine amara subsp. amara</name>
    <dbReference type="NCBI Taxonomy" id="228776"/>
    <lineage>
        <taxon>Eukaryota</taxon>
        <taxon>Viridiplantae</taxon>
        <taxon>Streptophyta</taxon>
        <taxon>Embryophyta</taxon>
        <taxon>Tracheophyta</taxon>
        <taxon>Spermatophyta</taxon>
        <taxon>Magnoliopsida</taxon>
        <taxon>eudicotyledons</taxon>
        <taxon>Gunneridae</taxon>
        <taxon>Pentapetalae</taxon>
        <taxon>rosids</taxon>
        <taxon>malvids</taxon>
        <taxon>Brassicales</taxon>
        <taxon>Brassicaceae</taxon>
        <taxon>Cardamineae</taxon>
        <taxon>Cardamine</taxon>
    </lineage>
</organism>
<dbReference type="Pfam" id="PF13041">
    <property type="entry name" value="PPR_2"/>
    <property type="match status" value="2"/>
</dbReference>
<dbReference type="GO" id="GO:0005739">
    <property type="term" value="C:mitochondrion"/>
    <property type="evidence" value="ECO:0007669"/>
    <property type="project" value="GOC"/>
</dbReference>
<dbReference type="InterPro" id="IPR011990">
    <property type="entry name" value="TPR-like_helical_dom_sf"/>
</dbReference>
<dbReference type="AlphaFoldDB" id="A0ABD0ZWQ8"/>
<dbReference type="Proteomes" id="UP001558713">
    <property type="component" value="Unassembled WGS sequence"/>
</dbReference>